<feature type="compositionally biased region" description="Low complexity" evidence="1">
    <location>
        <begin position="1012"/>
        <end position="1030"/>
    </location>
</feature>
<accession>G0MI10</accession>
<evidence type="ECO:0000259" key="2">
    <source>
        <dbReference type="PROSITE" id="PS50235"/>
    </source>
</evidence>
<dbReference type="OrthoDB" id="5877277at2759"/>
<feature type="region of interest" description="Disordered" evidence="1">
    <location>
        <begin position="813"/>
        <end position="965"/>
    </location>
</feature>
<feature type="compositionally biased region" description="Polar residues" evidence="1">
    <location>
        <begin position="491"/>
        <end position="500"/>
    </location>
</feature>
<dbReference type="InterPro" id="IPR018200">
    <property type="entry name" value="USP_CS"/>
</dbReference>
<dbReference type="InterPro" id="IPR038765">
    <property type="entry name" value="Papain-like_cys_pep_sf"/>
</dbReference>
<dbReference type="InterPro" id="IPR028889">
    <property type="entry name" value="USP"/>
</dbReference>
<reference evidence="4" key="1">
    <citation type="submission" date="2011-07" db="EMBL/GenBank/DDBJ databases">
        <authorList>
            <consortium name="Caenorhabditis brenneri Sequencing and Analysis Consortium"/>
            <person name="Wilson R.K."/>
        </authorList>
    </citation>
    <scope>NUCLEOTIDE SEQUENCE [LARGE SCALE GENOMIC DNA]</scope>
    <source>
        <strain evidence="4">PB2801</strain>
    </source>
</reference>
<feature type="region of interest" description="Disordered" evidence="1">
    <location>
        <begin position="168"/>
        <end position="188"/>
    </location>
</feature>
<gene>
    <name evidence="3" type="ORF">CAEBREN_03494</name>
</gene>
<dbReference type="eggNOG" id="KOG1867">
    <property type="taxonomic scope" value="Eukaryota"/>
</dbReference>
<feature type="region of interest" description="Disordered" evidence="1">
    <location>
        <begin position="484"/>
        <end position="539"/>
    </location>
</feature>
<feature type="compositionally biased region" description="Basic residues" evidence="1">
    <location>
        <begin position="846"/>
        <end position="859"/>
    </location>
</feature>
<name>G0MI10_CAEBE</name>
<evidence type="ECO:0000256" key="1">
    <source>
        <dbReference type="SAM" id="MobiDB-lite"/>
    </source>
</evidence>
<feature type="compositionally biased region" description="Low complexity" evidence="1">
    <location>
        <begin position="501"/>
        <end position="535"/>
    </location>
</feature>
<dbReference type="STRING" id="135651.G0MI10"/>
<dbReference type="PROSITE" id="PS50235">
    <property type="entry name" value="USP_3"/>
    <property type="match status" value="1"/>
</dbReference>
<feature type="compositionally biased region" description="Acidic residues" evidence="1">
    <location>
        <begin position="864"/>
        <end position="881"/>
    </location>
</feature>
<feature type="compositionally biased region" description="Basic and acidic residues" evidence="1">
    <location>
        <begin position="883"/>
        <end position="892"/>
    </location>
</feature>
<dbReference type="SUPFAM" id="SSF54001">
    <property type="entry name" value="Cysteine proteinases"/>
    <property type="match status" value="1"/>
</dbReference>
<feature type="compositionally biased region" description="Polar residues" evidence="1">
    <location>
        <begin position="642"/>
        <end position="651"/>
    </location>
</feature>
<keyword evidence="4" id="KW-1185">Reference proteome</keyword>
<dbReference type="GO" id="GO:0004843">
    <property type="term" value="F:cysteine-type deubiquitinase activity"/>
    <property type="evidence" value="ECO:0007669"/>
    <property type="project" value="InterPro"/>
</dbReference>
<feature type="compositionally biased region" description="Polar residues" evidence="1">
    <location>
        <begin position="950"/>
        <end position="964"/>
    </location>
</feature>
<feature type="compositionally biased region" description="Polar residues" evidence="1">
    <location>
        <begin position="168"/>
        <end position="181"/>
    </location>
</feature>
<feature type="domain" description="USP" evidence="2">
    <location>
        <begin position="1087"/>
        <end position="1377"/>
    </location>
</feature>
<feature type="region of interest" description="Disordered" evidence="1">
    <location>
        <begin position="96"/>
        <end position="127"/>
    </location>
</feature>
<feature type="region of interest" description="Disordered" evidence="1">
    <location>
        <begin position="980"/>
        <end position="1043"/>
    </location>
</feature>
<dbReference type="Proteomes" id="UP000008068">
    <property type="component" value="Unassembled WGS sequence"/>
</dbReference>
<feature type="compositionally biased region" description="Basic residues" evidence="1">
    <location>
        <begin position="999"/>
        <end position="1009"/>
    </location>
</feature>
<dbReference type="PROSITE" id="PS00973">
    <property type="entry name" value="USP_2"/>
    <property type="match status" value="1"/>
</dbReference>
<dbReference type="Gene3D" id="3.90.70.10">
    <property type="entry name" value="Cysteine proteinases"/>
    <property type="match status" value="1"/>
</dbReference>
<sequence>MAEDTADDIHQQINIMYPHDIDPATIRTTVPNQEIQQLSDLNIDGLAGLLDASHLSNNSYTPSSTDVNSSQRHAPMGVDEKIQAHVENGDALLTSTPAENQVSSSIQKSSTPTSTSSTNPNQQQAKTPFSIDHILSVETSSNHNKMVNGNQATTFTNGPLYNGQYLSPPQETASSPSQCMNESPPMDMENKTEVGAGNPLLTPEPSVSPEIVENVTQKRETRKRFSKGTEDISEQRMDDVISTVILRSRSTSSKTRHPLKAAEFVGSYTPGSKLSPLGDMNSSNFKKCALPAQAFEAEQSTSTAPGRNIQGASMERPPFSKMEPQSSQASLSKNLALEHLLPTASTPLDQASSSHETRPSVLNLAGALPPATQTIVSEPLIPQISAATVLSSETRRSPEFISNMVASEPTVSVMRIEKTATSPVIKTSVVHSSKESNNLTSQVLETATPPDSVFVIPQLPAHCNESVSSPGKNRVSMNKNGKLRFHKKQADSSAPTSSYFSKSIPSTSNSLSNQSTSTSSSFPSTSTSASIPSTSGYPNKTKFCKTGSNRQITIPAECSSNAQNQDYMHTAAVIQQQESAVGLRVVRSTGNDKDYYLLPGEVIERPITLLYELTYGDLRHLNIKEKEVVVPDEVVPVVAQEENSVPVQSSAVDPEENSAPTESLVVEQQENPVPVQYSTVEPEESLSPIESHVVEQEGSLVPAESPIVEQEESLAPTVPTVVEREESFALTESLVLEQEKNPAPAELAEVIEKVLPDELSEEDDEIPSLEPIEIFVSPPEPVAPPTPVDVVTNALSNAAEVKNNSIRKLSTLQVEEEEEERDLLLSSPSPARKLKRPQRSSPPATPKKKGRPKGSKKSKSTSDTDTDTLSEENDEDEDFDIEQAVREIEKVHNKAKRNKRSRDSENGNDTDQDSSVSQSDRPQKRKSQEESDDNLPKQRRSERLKHVKPKSSSQVNNFSRFQTTPKHDDFFFITAMTVQSEQENMSESSRVENSSGKGMMKKKNAKKRKSESGSSTPESRSSSMASSIEEAQQNEMAGAKRPRIIRMDYSRRVSNETIDTLRGQILTPTAPEETEILNYFEAPVIRRAIVNRNTLCYAISLVQLLLRVPQVYSIIRSHNHIDENTDETDCFLCMLGGIISDRPRSDDNPMFVDILKSSWKNMEADAMHCVMEAMEHFINRLDAEFMFDHPEYIGQSRNICSPIRNFFYVESVNNYECTWCTHEHVVADKEIYVSVDLTKSSERTMQGLINHNMVRHVVNGMKCPGCKNVLSNTIRYTKLPEVLLYFIPRVRCRRKVKDMSVVYVQNSIIMKDDNGIHKYALCSFIVHCGNHGNKGHYKSFEVDRSSDVQYNEFDDARVFMNSRLCRDITVVLAMFRKEHSVAKDSPTDMIFDGRGNIAYADEKHCKQD</sequence>
<proteinExistence type="predicted"/>
<feature type="compositionally biased region" description="Low complexity" evidence="1">
    <location>
        <begin position="103"/>
        <end position="124"/>
    </location>
</feature>
<dbReference type="InParanoid" id="G0MI10"/>
<evidence type="ECO:0000313" key="4">
    <source>
        <dbReference type="Proteomes" id="UP000008068"/>
    </source>
</evidence>
<protein>
    <recommendedName>
        <fullName evidence="2">USP domain-containing protein</fullName>
    </recommendedName>
</protein>
<dbReference type="EMBL" id="GL379795">
    <property type="protein sequence ID" value="EGT59498.1"/>
    <property type="molecule type" value="Genomic_DNA"/>
</dbReference>
<feature type="region of interest" description="Disordered" evidence="1">
    <location>
        <begin position="642"/>
        <end position="661"/>
    </location>
</feature>
<dbReference type="CDD" id="cd02257">
    <property type="entry name" value="Peptidase_C19"/>
    <property type="match status" value="1"/>
</dbReference>
<feature type="compositionally biased region" description="Basic and acidic residues" evidence="1">
    <location>
        <begin position="926"/>
        <end position="941"/>
    </location>
</feature>
<feature type="region of interest" description="Disordered" evidence="1">
    <location>
        <begin position="297"/>
        <end position="327"/>
    </location>
</feature>
<evidence type="ECO:0000313" key="3">
    <source>
        <dbReference type="EMBL" id="EGT59498.1"/>
    </source>
</evidence>
<organism evidence="4">
    <name type="scientific">Caenorhabditis brenneri</name>
    <name type="common">Nematode worm</name>
    <dbReference type="NCBI Taxonomy" id="135651"/>
    <lineage>
        <taxon>Eukaryota</taxon>
        <taxon>Metazoa</taxon>
        <taxon>Ecdysozoa</taxon>
        <taxon>Nematoda</taxon>
        <taxon>Chromadorea</taxon>
        <taxon>Rhabditida</taxon>
        <taxon>Rhabditina</taxon>
        <taxon>Rhabditomorpha</taxon>
        <taxon>Rhabditoidea</taxon>
        <taxon>Rhabditidae</taxon>
        <taxon>Peloderinae</taxon>
        <taxon>Caenorhabditis</taxon>
    </lineage>
</organism>
<dbReference type="HOGENOM" id="CLU_253852_0_0_1"/>